<dbReference type="InterPro" id="IPR053648">
    <property type="entry name" value="tRNA_Cytidine-2'-O-MTase"/>
</dbReference>
<dbReference type="InterPro" id="IPR029026">
    <property type="entry name" value="tRNA_m1G_MTases_N"/>
</dbReference>
<dbReference type="GeneID" id="42780462"/>
<evidence type="ECO:0000256" key="2">
    <source>
        <dbReference type="ARBA" id="ARBA00022603"/>
    </source>
</evidence>
<evidence type="ECO:0000313" key="6">
    <source>
        <dbReference type="EMBL" id="MQL54815.1"/>
    </source>
</evidence>
<dbReference type="Gene3D" id="3.40.1280.10">
    <property type="match status" value="1"/>
</dbReference>
<protein>
    <submittedName>
        <fullName evidence="7">RNA methyltransferase</fullName>
    </submittedName>
</protein>
<dbReference type="GO" id="GO:0003723">
    <property type="term" value="F:RNA binding"/>
    <property type="evidence" value="ECO:0007669"/>
    <property type="project" value="InterPro"/>
</dbReference>
<dbReference type="InterPro" id="IPR001537">
    <property type="entry name" value="SpoU_MeTrfase"/>
</dbReference>
<dbReference type="PIRSF" id="PIRSF004808">
    <property type="entry name" value="LasT"/>
    <property type="match status" value="1"/>
</dbReference>
<dbReference type="CDD" id="cd18093">
    <property type="entry name" value="SpoU-like_TrmJ"/>
    <property type="match status" value="1"/>
</dbReference>
<dbReference type="Proteomes" id="UP000426328">
    <property type="component" value="Chromosome"/>
</dbReference>
<reference evidence="7 8" key="2">
    <citation type="submission" date="2019-10" db="EMBL/GenBank/DDBJ databases">
        <title>Genome Sequences from Six Type Strain Members of the Archaeal Family Sulfolobaceae: Acidianus ambivalens, Acidianus infernus, Metallosphaera prunae, Stygiolobus azoricus, Sulfolobus metallicus, and Sulfurisphaera ohwakuensis.</title>
        <authorList>
            <person name="Counts J.A."/>
            <person name="Kelly R.M."/>
        </authorList>
    </citation>
    <scope>NUCLEOTIDE SEQUENCE [LARGE SCALE GENOMIC DNA]</scope>
    <source>
        <strain evidence="7 8">LEI 10</strain>
    </source>
</reference>
<sequence>MLRVVLVEPEGEYNVGFVARLCKNFEVDELFIVRPKCDINSAIKFSAKGESILRNAKIVDNYDDALKDVEIKIATSSIANNKGDILRKAVFPWELPSVMKSEKVALIFGRESVGLTREEISKADFLLFIPANPNYPTLNLSHAVGIALYEIWKAKHEIKPKITKESIDLLDKYSKILYDLIKRSEEDYVLYIALKRALIKGINDEEEARTVIKFLRRLYTRILHEDKE</sequence>
<accession>A0A650CXL5</accession>
<dbReference type="GO" id="GO:0005829">
    <property type="term" value="C:cytosol"/>
    <property type="evidence" value="ECO:0007669"/>
    <property type="project" value="TreeGrafter"/>
</dbReference>
<dbReference type="AlphaFoldDB" id="A0A650CXL5"/>
<keyword evidence="8" id="KW-1185">Reference proteome</keyword>
<dbReference type="InterPro" id="IPR029028">
    <property type="entry name" value="Alpha/beta_knot_MTases"/>
</dbReference>
<gene>
    <name evidence="7" type="ORF">D1866_11975</name>
    <name evidence="6" type="ORF">GFB69_03415</name>
</gene>
<name>A0A650CXL5_ACIAM</name>
<keyword evidence="2 7" id="KW-0489">Methyltransferase</keyword>
<keyword evidence="4" id="KW-0949">S-adenosyl-L-methionine</keyword>
<organism evidence="7 8">
    <name type="scientific">Acidianus ambivalens</name>
    <name type="common">Desulfurolobus ambivalens</name>
    <dbReference type="NCBI Taxonomy" id="2283"/>
    <lineage>
        <taxon>Archaea</taxon>
        <taxon>Thermoproteota</taxon>
        <taxon>Thermoprotei</taxon>
        <taxon>Sulfolobales</taxon>
        <taxon>Sulfolobaceae</taxon>
        <taxon>Acidianus</taxon>
    </lineage>
</organism>
<evidence type="ECO:0000313" key="7">
    <source>
        <dbReference type="EMBL" id="QGR22604.1"/>
    </source>
</evidence>
<evidence type="ECO:0000259" key="5">
    <source>
        <dbReference type="Pfam" id="PF00588"/>
    </source>
</evidence>
<feature type="domain" description="tRNA/rRNA methyltransferase SpoU type" evidence="5">
    <location>
        <begin position="2"/>
        <end position="149"/>
    </location>
</feature>
<dbReference type="PANTHER" id="PTHR42786:SF2">
    <property type="entry name" value="TRNA (CYTIDINE_URIDINE-2'-O-)-METHYLTRANSFERASE TRMJ"/>
    <property type="match status" value="1"/>
</dbReference>
<dbReference type="KEGG" id="aamb:D1866_11975"/>
<comment type="similarity">
    <text evidence="1">Belongs to the class IV-like SAM-binding methyltransferase superfamily. RNA methyltransferase TrmH family.</text>
</comment>
<evidence type="ECO:0000256" key="3">
    <source>
        <dbReference type="ARBA" id="ARBA00022679"/>
    </source>
</evidence>
<dbReference type="EMBL" id="WHYS01000001">
    <property type="protein sequence ID" value="MQL54815.1"/>
    <property type="molecule type" value="Genomic_DNA"/>
</dbReference>
<dbReference type="Pfam" id="PF00588">
    <property type="entry name" value="SpoU_methylase"/>
    <property type="match status" value="1"/>
</dbReference>
<dbReference type="NCBIfam" id="NF041077">
    <property type="entry name" value="tRNAmeth_TrmJ_Sulfolob"/>
    <property type="match status" value="1"/>
</dbReference>
<dbReference type="PANTHER" id="PTHR42786">
    <property type="entry name" value="TRNA/RRNA METHYLTRANSFERASE"/>
    <property type="match status" value="1"/>
</dbReference>
<evidence type="ECO:0000313" key="9">
    <source>
        <dbReference type="Proteomes" id="UP000474054"/>
    </source>
</evidence>
<dbReference type="RefSeq" id="WP_152940139.1">
    <property type="nucleotide sequence ID" value="NZ_CP045482.1"/>
</dbReference>
<reference evidence="6 9" key="1">
    <citation type="submission" date="2019-10" db="EMBL/GenBank/DDBJ databases">
        <title>Comparative genomics of sulfur disproportionating microorganisms.</title>
        <authorList>
            <person name="Ward L.M."/>
            <person name="Bertran E."/>
            <person name="Johnston D."/>
        </authorList>
    </citation>
    <scope>NUCLEOTIDE SEQUENCE [LARGE SCALE GENOMIC DNA]</scope>
    <source>
        <strain evidence="6 9">DSM 3772</strain>
    </source>
</reference>
<evidence type="ECO:0000256" key="1">
    <source>
        <dbReference type="ARBA" id="ARBA00007228"/>
    </source>
</evidence>
<dbReference type="GO" id="GO:0008173">
    <property type="term" value="F:RNA methyltransferase activity"/>
    <property type="evidence" value="ECO:0007669"/>
    <property type="project" value="InterPro"/>
</dbReference>
<dbReference type="EMBL" id="CP045482">
    <property type="protein sequence ID" value="QGR22604.1"/>
    <property type="molecule type" value="Genomic_DNA"/>
</dbReference>
<dbReference type="Proteomes" id="UP000474054">
    <property type="component" value="Unassembled WGS sequence"/>
</dbReference>
<dbReference type="GO" id="GO:0002128">
    <property type="term" value="P:tRNA nucleoside ribose methylation"/>
    <property type="evidence" value="ECO:0007669"/>
    <property type="project" value="TreeGrafter"/>
</dbReference>
<keyword evidence="3 7" id="KW-0808">Transferase</keyword>
<dbReference type="InterPro" id="IPR004384">
    <property type="entry name" value="RNA_MeTrfase_TrmJ/LasT"/>
</dbReference>
<dbReference type="SUPFAM" id="SSF75217">
    <property type="entry name" value="alpha/beta knot"/>
    <property type="match status" value="1"/>
</dbReference>
<proteinExistence type="inferred from homology"/>
<evidence type="ECO:0000313" key="8">
    <source>
        <dbReference type="Proteomes" id="UP000426328"/>
    </source>
</evidence>
<evidence type="ECO:0000256" key="4">
    <source>
        <dbReference type="ARBA" id="ARBA00022691"/>
    </source>
</evidence>